<keyword evidence="7 8" id="KW-0573">Peptidoglycan synthesis</keyword>
<dbReference type="Pfam" id="PF21799">
    <property type="entry name" value="MurD-like_N"/>
    <property type="match status" value="1"/>
</dbReference>
<comment type="similarity">
    <text evidence="7">Belongs to the MurCDEF family.</text>
</comment>
<dbReference type="SUPFAM" id="SSF53244">
    <property type="entry name" value="MurD-like peptide ligases, peptide-binding domain"/>
    <property type="match status" value="1"/>
</dbReference>
<evidence type="ECO:0000313" key="12">
    <source>
        <dbReference type="Proteomes" id="UP000672027"/>
    </source>
</evidence>
<dbReference type="InterPro" id="IPR036615">
    <property type="entry name" value="Mur_ligase_C_dom_sf"/>
</dbReference>
<evidence type="ECO:0000259" key="10">
    <source>
        <dbReference type="Pfam" id="PF08245"/>
    </source>
</evidence>
<keyword evidence="12" id="KW-1185">Reference proteome</keyword>
<dbReference type="Pfam" id="PF02875">
    <property type="entry name" value="Mur_ligase_C"/>
    <property type="match status" value="1"/>
</dbReference>
<keyword evidence="5 7" id="KW-0547">Nucleotide-binding</keyword>
<evidence type="ECO:0000256" key="6">
    <source>
        <dbReference type="ARBA" id="ARBA00022840"/>
    </source>
</evidence>
<dbReference type="Proteomes" id="UP000672027">
    <property type="component" value="Chromosome"/>
</dbReference>
<keyword evidence="7 8" id="KW-0961">Cell wall biogenesis/degradation</keyword>
<evidence type="ECO:0000256" key="5">
    <source>
        <dbReference type="ARBA" id="ARBA00022741"/>
    </source>
</evidence>
<dbReference type="InterPro" id="IPR005762">
    <property type="entry name" value="MurD"/>
</dbReference>
<dbReference type="Gene3D" id="3.90.190.20">
    <property type="entry name" value="Mur ligase, C-terminal domain"/>
    <property type="match status" value="1"/>
</dbReference>
<evidence type="ECO:0000256" key="2">
    <source>
        <dbReference type="ARBA" id="ARBA00004752"/>
    </source>
</evidence>
<dbReference type="EMBL" id="CP072800">
    <property type="protein sequence ID" value="QTR51714.1"/>
    <property type="molecule type" value="Genomic_DNA"/>
</dbReference>
<dbReference type="NCBIfam" id="TIGR01087">
    <property type="entry name" value="murD"/>
    <property type="match status" value="1"/>
</dbReference>
<comment type="pathway">
    <text evidence="2 7 8">Cell wall biogenesis; peptidoglycan biosynthesis.</text>
</comment>
<comment type="subcellular location">
    <subcellularLocation>
        <location evidence="1 7 8">Cytoplasm</location>
    </subcellularLocation>
</comment>
<evidence type="ECO:0000256" key="3">
    <source>
        <dbReference type="ARBA" id="ARBA00022490"/>
    </source>
</evidence>
<feature type="domain" description="Mur ligase C-terminal" evidence="9">
    <location>
        <begin position="307"/>
        <end position="419"/>
    </location>
</feature>
<name>A0ABX7X925_9GAMM</name>
<dbReference type="EC" id="6.3.2.9" evidence="7 8"/>
<dbReference type="PANTHER" id="PTHR43692">
    <property type="entry name" value="UDP-N-ACETYLMURAMOYLALANINE--D-GLUTAMATE LIGASE"/>
    <property type="match status" value="1"/>
</dbReference>
<dbReference type="SUPFAM" id="SSF53623">
    <property type="entry name" value="MurD-like peptide ligases, catalytic domain"/>
    <property type="match status" value="1"/>
</dbReference>
<evidence type="ECO:0000256" key="4">
    <source>
        <dbReference type="ARBA" id="ARBA00022598"/>
    </source>
</evidence>
<dbReference type="InterPro" id="IPR036565">
    <property type="entry name" value="Mur-like_cat_sf"/>
</dbReference>
<dbReference type="InterPro" id="IPR004101">
    <property type="entry name" value="Mur_ligase_C"/>
</dbReference>
<dbReference type="InterPro" id="IPR013221">
    <property type="entry name" value="Mur_ligase_cen"/>
</dbReference>
<comment type="function">
    <text evidence="7 8">Cell wall formation. Catalyzes the addition of glutamate to the nucleotide precursor UDP-N-acetylmuramoyl-L-alanine (UMA).</text>
</comment>
<keyword evidence="3 7" id="KW-0963">Cytoplasm</keyword>
<accession>A0ABX7X925</accession>
<dbReference type="Gene3D" id="3.40.1190.10">
    <property type="entry name" value="Mur-like, catalytic domain"/>
    <property type="match status" value="1"/>
</dbReference>
<keyword evidence="6 7" id="KW-0067">ATP-binding</keyword>
<proteinExistence type="inferred from homology"/>
<sequence>MVTTAYNWNTLVVGLGQTGLSVARYLASRNIAFAVVDSRANPPGKDELLAQFPHVPYAFGAFGDVGDWFTQAATLVVSPGIAVATPEIRVAGERGAAIIGDIELFVREAKAPVIAITGSNGKSSVTTLVDLMAKTAGMKSYAGGNLGYAALDLLVQPVPNLYVMELSSFQLETTQSLQAVAAVVLNVSEDHLDRYDSYADYAATKAVIYRNCRCAVVNRDDPLVMAMISGVSFGLDVPAAGHYGVREHDGKQWLAKGETLLLAADAMKLPGAHNVANALAALALGEAAGIPLAGMLTALREFTGLAHRTQWVRERQGVNWYNDSKGTNVGATLAALAGLPSKTVLIAGGQGKGADFAPLRPVAAEKARAVILIGEDRDKIAAVLEGYVTYWLAHSMENAVELAAELALPGDNVLLSPACASFDMFKGYGHRGDVFSEAVRGLS</sequence>
<dbReference type="SUPFAM" id="SSF51984">
    <property type="entry name" value="MurCD N-terminal domain"/>
    <property type="match status" value="1"/>
</dbReference>
<feature type="binding site" evidence="7">
    <location>
        <begin position="118"/>
        <end position="124"/>
    </location>
    <ligand>
        <name>ATP</name>
        <dbReference type="ChEBI" id="CHEBI:30616"/>
    </ligand>
</feature>
<keyword evidence="7 8" id="KW-0131">Cell cycle</keyword>
<dbReference type="Gene3D" id="3.40.50.720">
    <property type="entry name" value="NAD(P)-binding Rossmann-like Domain"/>
    <property type="match status" value="1"/>
</dbReference>
<keyword evidence="7 8" id="KW-0132">Cell division</keyword>
<organism evidence="11 12">
    <name type="scientific">Candidatus Thiothrix anitrata</name>
    <dbReference type="NCBI Taxonomy" id="2823902"/>
    <lineage>
        <taxon>Bacteria</taxon>
        <taxon>Pseudomonadati</taxon>
        <taxon>Pseudomonadota</taxon>
        <taxon>Gammaproteobacteria</taxon>
        <taxon>Thiotrichales</taxon>
        <taxon>Thiotrichaceae</taxon>
        <taxon>Thiothrix</taxon>
    </lineage>
</organism>
<evidence type="ECO:0000256" key="7">
    <source>
        <dbReference type="HAMAP-Rule" id="MF_00639"/>
    </source>
</evidence>
<evidence type="ECO:0000259" key="9">
    <source>
        <dbReference type="Pfam" id="PF02875"/>
    </source>
</evidence>
<reference evidence="11 12" key="1">
    <citation type="submission" date="2021-04" db="EMBL/GenBank/DDBJ databases">
        <title>Genomics, taxonomy and metabolism of representatives of sulfur bacteria of the genus Thiothrix: Thiothrix fructosivorans QT, Thiothrix unzii A1T and three new species, Thiothrix subterranea sp. nov., Thiothrix litoralis sp. nov. and 'Candidatus Thiothrix anitrata' sp. nov.</title>
        <authorList>
            <person name="Ravin N.V."/>
            <person name="Smolyakov D."/>
            <person name="Rudenko T.S."/>
            <person name="Mardanov A.V."/>
            <person name="Beletsky A.V."/>
            <person name="Markov N.D."/>
            <person name="Fomenkov A.I."/>
            <person name="Roberts R.J."/>
            <person name="Karnachuk O.V."/>
            <person name="Novikov A."/>
            <person name="Grabovich M.Y."/>
        </authorList>
    </citation>
    <scope>NUCLEOTIDE SEQUENCE [LARGE SCALE GENOMIC DNA]</scope>
    <source>
        <strain evidence="11 12">A52</strain>
    </source>
</reference>
<feature type="domain" description="Mur ligase central" evidence="10">
    <location>
        <begin position="116"/>
        <end position="284"/>
    </location>
</feature>
<comment type="catalytic activity">
    <reaction evidence="7 8">
        <text>UDP-N-acetyl-alpha-D-muramoyl-L-alanine + D-glutamate + ATP = UDP-N-acetyl-alpha-D-muramoyl-L-alanyl-D-glutamate + ADP + phosphate + H(+)</text>
        <dbReference type="Rhea" id="RHEA:16429"/>
        <dbReference type="ChEBI" id="CHEBI:15378"/>
        <dbReference type="ChEBI" id="CHEBI:29986"/>
        <dbReference type="ChEBI" id="CHEBI:30616"/>
        <dbReference type="ChEBI" id="CHEBI:43474"/>
        <dbReference type="ChEBI" id="CHEBI:83898"/>
        <dbReference type="ChEBI" id="CHEBI:83900"/>
        <dbReference type="ChEBI" id="CHEBI:456216"/>
        <dbReference type="EC" id="6.3.2.9"/>
    </reaction>
</comment>
<dbReference type="Pfam" id="PF08245">
    <property type="entry name" value="Mur_ligase_M"/>
    <property type="match status" value="1"/>
</dbReference>
<keyword evidence="7 8" id="KW-0133">Cell shape</keyword>
<dbReference type="GO" id="GO:0008764">
    <property type="term" value="F:UDP-N-acetylmuramoylalanine-D-glutamate ligase activity"/>
    <property type="evidence" value="ECO:0007669"/>
    <property type="project" value="UniProtKB-EC"/>
</dbReference>
<gene>
    <name evidence="7" type="primary">murD</name>
    <name evidence="11" type="ORF">J8380_01075</name>
</gene>
<evidence type="ECO:0000256" key="1">
    <source>
        <dbReference type="ARBA" id="ARBA00004496"/>
    </source>
</evidence>
<dbReference type="HAMAP" id="MF_00639">
    <property type="entry name" value="MurD"/>
    <property type="match status" value="1"/>
</dbReference>
<evidence type="ECO:0000256" key="8">
    <source>
        <dbReference type="RuleBase" id="RU003664"/>
    </source>
</evidence>
<protein>
    <recommendedName>
        <fullName evidence="7 8">UDP-N-acetylmuramoylalanine--D-glutamate ligase</fullName>
        <ecNumber evidence="7 8">6.3.2.9</ecNumber>
    </recommendedName>
    <alternativeName>
        <fullName evidence="7">D-glutamic acid-adding enzyme</fullName>
    </alternativeName>
    <alternativeName>
        <fullName evidence="7">UDP-N-acetylmuramoyl-L-alanyl-D-glutamate synthetase</fullName>
    </alternativeName>
</protein>
<dbReference type="PANTHER" id="PTHR43692:SF1">
    <property type="entry name" value="UDP-N-ACETYLMURAMOYLALANINE--D-GLUTAMATE LIGASE"/>
    <property type="match status" value="1"/>
</dbReference>
<keyword evidence="4 7" id="KW-0436">Ligase</keyword>
<evidence type="ECO:0000313" key="11">
    <source>
        <dbReference type="EMBL" id="QTR51714.1"/>
    </source>
</evidence>